<gene>
    <name evidence="3" type="ORF">GEV33_009788</name>
</gene>
<evidence type="ECO:0000256" key="1">
    <source>
        <dbReference type="SAM" id="MobiDB-lite"/>
    </source>
</evidence>
<feature type="signal peptide" evidence="2">
    <location>
        <begin position="1"/>
        <end position="18"/>
    </location>
</feature>
<dbReference type="EMBL" id="JABDTM020025646">
    <property type="protein sequence ID" value="KAH0813002.1"/>
    <property type="molecule type" value="Genomic_DNA"/>
</dbReference>
<comment type="caution">
    <text evidence="3">The sequence shown here is derived from an EMBL/GenBank/DDBJ whole genome shotgun (WGS) entry which is preliminary data.</text>
</comment>
<evidence type="ECO:0000313" key="3">
    <source>
        <dbReference type="EMBL" id="KAH0813002.1"/>
    </source>
</evidence>
<name>A0A8J6HF56_TENMO</name>
<accession>A0A8J6HF56</accession>
<keyword evidence="4" id="KW-1185">Reference proteome</keyword>
<reference evidence="3" key="1">
    <citation type="journal article" date="2020" name="J Insects Food Feed">
        <title>The yellow mealworm (Tenebrio molitor) genome: a resource for the emerging insects as food and feed industry.</title>
        <authorList>
            <person name="Eriksson T."/>
            <person name="Andere A."/>
            <person name="Kelstrup H."/>
            <person name="Emery V."/>
            <person name="Picard C."/>
        </authorList>
    </citation>
    <scope>NUCLEOTIDE SEQUENCE</scope>
    <source>
        <strain evidence="3">Stoneville</strain>
        <tissue evidence="3">Whole head</tissue>
    </source>
</reference>
<feature type="chain" id="PRO_5035303440" evidence="2">
    <location>
        <begin position="19"/>
        <end position="460"/>
    </location>
</feature>
<reference evidence="3" key="2">
    <citation type="submission" date="2021-08" db="EMBL/GenBank/DDBJ databases">
        <authorList>
            <person name="Eriksson T."/>
        </authorList>
    </citation>
    <scope>NUCLEOTIDE SEQUENCE</scope>
    <source>
        <strain evidence="3">Stoneville</strain>
        <tissue evidence="3">Whole head</tissue>
    </source>
</reference>
<organism evidence="3 4">
    <name type="scientific">Tenebrio molitor</name>
    <name type="common">Yellow mealworm beetle</name>
    <dbReference type="NCBI Taxonomy" id="7067"/>
    <lineage>
        <taxon>Eukaryota</taxon>
        <taxon>Metazoa</taxon>
        <taxon>Ecdysozoa</taxon>
        <taxon>Arthropoda</taxon>
        <taxon>Hexapoda</taxon>
        <taxon>Insecta</taxon>
        <taxon>Pterygota</taxon>
        <taxon>Neoptera</taxon>
        <taxon>Endopterygota</taxon>
        <taxon>Coleoptera</taxon>
        <taxon>Polyphaga</taxon>
        <taxon>Cucujiformia</taxon>
        <taxon>Tenebrionidae</taxon>
        <taxon>Tenebrio</taxon>
    </lineage>
</organism>
<feature type="compositionally biased region" description="Pro residues" evidence="1">
    <location>
        <begin position="216"/>
        <end position="240"/>
    </location>
</feature>
<proteinExistence type="predicted"/>
<dbReference type="Proteomes" id="UP000719412">
    <property type="component" value="Unassembled WGS sequence"/>
</dbReference>
<feature type="region of interest" description="Disordered" evidence="1">
    <location>
        <begin position="212"/>
        <end position="240"/>
    </location>
</feature>
<sequence>MKFVTLCLLQVVFVSVQCYQGSVGSSQSVNDQNASPNPHFFYVKRSPLFEDAVVEAGRLNSINRELARQNVPGGGQPQTAVVSRMMGQEPIAGQRSLGSDLLNIGSKLIGGAASSIFGGATNLMGGDSTSDAPSGGFSIDWLMNPLIGIVKMIFPKLSGFIEMSRFIVDPIVKLVINKVWGVVRWIWNFFKGLIFGNGLGFIKGLLGGNNNAPAPEQAPPQAPYQPAPPQAPYQPAPPNAVAPYQPAPPNAVAPYPAPPAPYYPPNPNAPAYPPYHIQKRSIIAALQTPGPFSLPNIGKTLVSAVVNFAPGLTQRYPMLAVKASQLEGTFQTVLFIKEAILKYLTYLIGKRFPGIATIIDMFFGIWEAIKVPLWPLLRAINNHACKFFRLGLDFFTDLFRGQAVRPNPIAQSVAAHQQKILQMAQYAQSFPQLSPYAQDYPYERFPHIPPYPGLYRRQFY</sequence>
<evidence type="ECO:0000256" key="2">
    <source>
        <dbReference type="SAM" id="SignalP"/>
    </source>
</evidence>
<evidence type="ECO:0000313" key="4">
    <source>
        <dbReference type="Proteomes" id="UP000719412"/>
    </source>
</evidence>
<keyword evidence="2" id="KW-0732">Signal</keyword>
<dbReference type="AlphaFoldDB" id="A0A8J6HF56"/>
<protein>
    <submittedName>
        <fullName evidence="3">Uncharacterized protein</fullName>
    </submittedName>
</protein>